<feature type="transmembrane region" description="Helical" evidence="10">
    <location>
        <begin position="408"/>
        <end position="426"/>
    </location>
</feature>
<evidence type="ECO:0000256" key="9">
    <source>
        <dbReference type="ARBA" id="ARBA00039733"/>
    </source>
</evidence>
<comment type="subunit">
    <text evidence="10">Component of the Sec protein translocase complex. Heterotrimer consisting of SecY, SecE and SecG subunits. The heterotrimers can form oligomers, although 1 heterotrimer is thought to be able to translocate proteins. Interacts with the ribosome. Interacts with SecDF, and other proteins may be involved. Interacts with SecA.</text>
</comment>
<evidence type="ECO:0000256" key="4">
    <source>
        <dbReference type="ARBA" id="ARBA00022692"/>
    </source>
</evidence>
<dbReference type="InterPro" id="IPR026593">
    <property type="entry name" value="SecY"/>
</dbReference>
<dbReference type="InterPro" id="IPR002208">
    <property type="entry name" value="SecY/SEC61-alpha"/>
</dbReference>
<evidence type="ECO:0000256" key="12">
    <source>
        <dbReference type="RuleBase" id="RU003484"/>
    </source>
</evidence>
<dbReference type="PROSITE" id="PS00755">
    <property type="entry name" value="SECY_1"/>
    <property type="match status" value="1"/>
</dbReference>
<evidence type="ECO:0000256" key="2">
    <source>
        <dbReference type="ARBA" id="ARBA00005751"/>
    </source>
</evidence>
<dbReference type="Gene3D" id="1.10.3370.10">
    <property type="entry name" value="SecY subunit domain"/>
    <property type="match status" value="1"/>
</dbReference>
<keyword evidence="6 10" id="KW-1133">Transmembrane helix</keyword>
<dbReference type="Pfam" id="PF00344">
    <property type="entry name" value="SecY"/>
    <property type="match status" value="1"/>
</dbReference>
<feature type="transmembrane region" description="Helical" evidence="10">
    <location>
        <begin position="161"/>
        <end position="182"/>
    </location>
</feature>
<dbReference type="InterPro" id="IPR023201">
    <property type="entry name" value="SecY_dom_sf"/>
</dbReference>
<proteinExistence type="inferred from homology"/>
<evidence type="ECO:0000256" key="13">
    <source>
        <dbReference type="RuleBase" id="RU004349"/>
    </source>
</evidence>
<organism evidence="14">
    <name type="scientific">uncultured Microbacterium sp</name>
    <dbReference type="NCBI Taxonomy" id="191216"/>
    <lineage>
        <taxon>Bacteria</taxon>
        <taxon>Bacillati</taxon>
        <taxon>Actinomycetota</taxon>
        <taxon>Actinomycetes</taxon>
        <taxon>Micrococcales</taxon>
        <taxon>Microbacteriaceae</taxon>
        <taxon>Microbacterium</taxon>
        <taxon>environmental samples</taxon>
    </lineage>
</organism>
<dbReference type="PIRSF" id="PIRSF004557">
    <property type="entry name" value="SecY"/>
    <property type="match status" value="1"/>
</dbReference>
<evidence type="ECO:0000256" key="7">
    <source>
        <dbReference type="ARBA" id="ARBA00023010"/>
    </source>
</evidence>
<dbReference type="PROSITE" id="PS00756">
    <property type="entry name" value="SECY_2"/>
    <property type="match status" value="1"/>
</dbReference>
<dbReference type="PRINTS" id="PR00303">
    <property type="entry name" value="SECYTRNLCASE"/>
</dbReference>
<dbReference type="FunFam" id="1.10.3370.10:FF:000001">
    <property type="entry name" value="Preprotein translocase subunit SecY"/>
    <property type="match status" value="1"/>
</dbReference>
<dbReference type="GO" id="GO:0043952">
    <property type="term" value="P:protein transport by the Sec complex"/>
    <property type="evidence" value="ECO:0007669"/>
    <property type="project" value="UniProtKB-UniRule"/>
</dbReference>
<gene>
    <name evidence="10 14" type="primary">secY</name>
    <name evidence="14" type="ORF">MIPYR_40185</name>
</gene>
<dbReference type="GO" id="GO:0005886">
    <property type="term" value="C:plasma membrane"/>
    <property type="evidence" value="ECO:0007669"/>
    <property type="project" value="UniProtKB-SubCell"/>
</dbReference>
<evidence type="ECO:0000256" key="6">
    <source>
        <dbReference type="ARBA" id="ARBA00022989"/>
    </source>
</evidence>
<evidence type="ECO:0000256" key="8">
    <source>
        <dbReference type="ARBA" id="ARBA00023136"/>
    </source>
</evidence>
<feature type="transmembrane region" description="Helical" evidence="10">
    <location>
        <begin position="194"/>
        <end position="215"/>
    </location>
</feature>
<dbReference type="SUPFAM" id="SSF103491">
    <property type="entry name" value="Preprotein translocase SecY subunit"/>
    <property type="match status" value="1"/>
</dbReference>
<keyword evidence="10" id="KW-1003">Cell membrane</keyword>
<feature type="transmembrane region" description="Helical" evidence="10">
    <location>
        <begin position="70"/>
        <end position="97"/>
    </location>
</feature>
<keyword evidence="5 10" id="KW-0653">Protein transport</keyword>
<dbReference type="PANTHER" id="PTHR10906">
    <property type="entry name" value="SECY/SEC61-ALPHA FAMILY MEMBER"/>
    <property type="match status" value="1"/>
</dbReference>
<keyword evidence="7 10" id="KW-0811">Translocation</keyword>
<evidence type="ECO:0000256" key="1">
    <source>
        <dbReference type="ARBA" id="ARBA00004141"/>
    </source>
</evidence>
<dbReference type="InterPro" id="IPR030659">
    <property type="entry name" value="SecY_CS"/>
</dbReference>
<feature type="transmembrane region" description="Helical" evidence="10">
    <location>
        <begin position="118"/>
        <end position="141"/>
    </location>
</feature>
<comment type="caution">
    <text evidence="10">Lacks conserved residue(s) required for the propagation of feature annotation.</text>
</comment>
<evidence type="ECO:0000256" key="3">
    <source>
        <dbReference type="ARBA" id="ARBA00022448"/>
    </source>
</evidence>
<keyword evidence="8 10" id="KW-0472">Membrane</keyword>
<dbReference type="GO" id="GO:0065002">
    <property type="term" value="P:intracellular protein transmembrane transport"/>
    <property type="evidence" value="ECO:0007669"/>
    <property type="project" value="UniProtKB-UniRule"/>
</dbReference>
<dbReference type="EMBL" id="FLQR01000008">
    <property type="protein sequence ID" value="SBS73463.1"/>
    <property type="molecule type" value="Genomic_DNA"/>
</dbReference>
<evidence type="ECO:0000256" key="5">
    <source>
        <dbReference type="ARBA" id="ARBA00022927"/>
    </source>
</evidence>
<keyword evidence="3 10" id="KW-0813">Transport</keyword>
<dbReference type="HAMAP" id="MF_01465">
    <property type="entry name" value="SecY"/>
    <property type="match status" value="1"/>
</dbReference>
<feature type="transmembrane region" description="Helical" evidence="10">
    <location>
        <begin position="323"/>
        <end position="344"/>
    </location>
</feature>
<feature type="transmembrane region" description="Helical" evidence="10">
    <location>
        <begin position="20"/>
        <end position="38"/>
    </location>
</feature>
<protein>
    <recommendedName>
        <fullName evidence="9 10">Protein translocase subunit SecY</fullName>
    </recommendedName>
</protein>
<comment type="subcellular location">
    <subcellularLocation>
        <location evidence="10">Cell membrane</location>
        <topology evidence="10">Multi-pass membrane protein</topology>
    </subcellularLocation>
    <subcellularLocation>
        <location evidence="1 12">Membrane</location>
        <topology evidence="1 12">Multi-pass membrane protein</topology>
    </subcellularLocation>
</comment>
<dbReference type="GO" id="GO:0006605">
    <property type="term" value="P:protein targeting"/>
    <property type="evidence" value="ECO:0007669"/>
    <property type="project" value="UniProtKB-UniRule"/>
</dbReference>
<reference evidence="14" key="1">
    <citation type="submission" date="2016-03" db="EMBL/GenBank/DDBJ databases">
        <authorList>
            <person name="Ploux O."/>
        </authorList>
    </citation>
    <scope>NUCLEOTIDE SEQUENCE</scope>
    <source>
        <strain evidence="14">UC1</strain>
    </source>
</reference>
<comment type="function">
    <text evidence="10 11">The central subunit of the protein translocation channel SecYEG. Consists of two halves formed by TMs 1-5 and 6-10. These two domains form a lateral gate at the front which open onto the bilayer between TMs 2 and 7, and are clamped together by SecE at the back. The channel is closed by both a pore ring composed of hydrophobic SecY resides and a short helix (helix 2A) on the extracellular side of the membrane which forms a plug. The plug probably moves laterally to allow the channel to open. The ring and the pore may move independently.</text>
</comment>
<dbReference type="AlphaFoldDB" id="A0A1Y5P461"/>
<evidence type="ECO:0000313" key="14">
    <source>
        <dbReference type="EMBL" id="SBS73463.1"/>
    </source>
</evidence>
<comment type="similarity">
    <text evidence="2 10 13">Belongs to the SecY/SEC61-alpha family.</text>
</comment>
<evidence type="ECO:0000256" key="11">
    <source>
        <dbReference type="RuleBase" id="RU000537"/>
    </source>
</evidence>
<keyword evidence="4 10" id="KW-0812">Transmembrane</keyword>
<sequence length="443" mass="48283">MPLFSAIARVFRTPDLRRKIGFTLAIIAVYRFGAHIPTPFVDFPNVQSCLDQSSGTEGLLSLVNLFSGGALLQLSIFALGVMPYITATIIVQLLRVVIPHFETLYKEGQAGQAKLTQYTRYLTIALALLQSTTLVTVARSGQLFGNTGIAECQTLLTNDAWWAQLLMIITMTAGTGLIMWFAELVTERGVGNGMSILIFTSIAATFPAAMWSIAVARGFEVFLLVLAVGIAVVALVVFVEQSQRRIPVQYAKRMVGRRTLGGTNTYIPIKVNMAGVVPVIFASSLLYIPALIAQFNQTPAADGSVPGWVAWIQQYFTTGDSPLYMLVYFLLIIGFTYFYVAITFNPVEVADNMKKYGGFIPGIRAGRPTAEYLDYVLTRITLPGSIYLGLIALLPLIALATVGANQNFPFGGASILIIVGVGLETVKQIDAQLQQRHYEGLLR</sequence>
<dbReference type="NCBIfam" id="TIGR00967">
    <property type="entry name" value="3a0501s007"/>
    <property type="match status" value="1"/>
</dbReference>
<feature type="transmembrane region" description="Helical" evidence="10">
    <location>
        <begin position="385"/>
        <end position="402"/>
    </location>
</feature>
<name>A0A1Y5P461_9MICO</name>
<accession>A0A1Y5P461</accession>
<evidence type="ECO:0000256" key="10">
    <source>
        <dbReference type="HAMAP-Rule" id="MF_01465"/>
    </source>
</evidence>
<feature type="transmembrane region" description="Helical" evidence="10">
    <location>
        <begin position="221"/>
        <end position="239"/>
    </location>
</feature>